<dbReference type="EMBL" id="JBFNFH010000057">
    <property type="protein sequence ID" value="MFM1525749.1"/>
    <property type="molecule type" value="Genomic_DNA"/>
</dbReference>
<dbReference type="PANTHER" id="PTHR33408">
    <property type="entry name" value="TRANSPOSASE"/>
    <property type="match status" value="1"/>
</dbReference>
<reference evidence="2 3" key="1">
    <citation type="journal article" date="2024" name="Front. Microbiol.">
        <title>Pangenomic and biochemical analyses of Helcococcus ovis reveal widespread tetracycline resistance and a novel bacterial species, Helcococcus bovis.</title>
        <authorList>
            <person name="Cunha F."/>
            <person name="Zhai Y."/>
            <person name="Casaro S."/>
            <person name="Jones K.L."/>
            <person name="Hernandez M."/>
            <person name="Bisinotto R.S."/>
            <person name="Kariyawasam S."/>
            <person name="Brown M.B."/>
            <person name="Phillips A."/>
            <person name="Jeong K.C."/>
            <person name="Galvao K.N."/>
        </authorList>
    </citation>
    <scope>NUCLEOTIDE SEQUENCE [LARGE SCALE GENOMIC DNA]</scope>
    <source>
        <strain evidence="2 3">KG197</strain>
    </source>
</reference>
<accession>A0ABW9F911</accession>
<feature type="domain" description="Transposase InsH N-terminal" evidence="1">
    <location>
        <begin position="2"/>
        <end position="52"/>
    </location>
</feature>
<dbReference type="PANTHER" id="PTHR33408:SF2">
    <property type="entry name" value="TRANSPOSASE DDE DOMAIN-CONTAINING PROTEIN"/>
    <property type="match status" value="1"/>
</dbReference>
<organism evidence="2 3">
    <name type="scientific">Helcococcus bovis</name>
    <dbReference type="NCBI Taxonomy" id="3153252"/>
    <lineage>
        <taxon>Bacteria</taxon>
        <taxon>Bacillati</taxon>
        <taxon>Bacillota</taxon>
        <taxon>Tissierellia</taxon>
        <taxon>Tissierellales</taxon>
        <taxon>Peptoniphilaceae</taxon>
        <taxon>Helcococcus</taxon>
    </lineage>
</organism>
<sequence>VSMFQILIYCYSEGIKSSREIEKMRKYDLRILYLLQGQKSPDHSTINRFRQKLEPFVEKILEKNNKFLIDNNLLDASSIYIDETKIAANANKYTF</sequence>
<dbReference type="RefSeq" id="WP_408127137.1">
    <property type="nucleotide sequence ID" value="NZ_JBFNFH010000057.1"/>
</dbReference>
<keyword evidence="3" id="KW-1185">Reference proteome</keyword>
<dbReference type="InterPro" id="IPR008490">
    <property type="entry name" value="Transposase_InsH_N"/>
</dbReference>
<protein>
    <submittedName>
        <fullName evidence="2">Transposase</fullName>
    </submittedName>
</protein>
<evidence type="ECO:0000259" key="1">
    <source>
        <dbReference type="Pfam" id="PF05598"/>
    </source>
</evidence>
<dbReference type="Pfam" id="PF05598">
    <property type="entry name" value="DUF772"/>
    <property type="match status" value="1"/>
</dbReference>
<gene>
    <name evidence="2" type="ORF">ABGF40_08845</name>
</gene>
<evidence type="ECO:0000313" key="3">
    <source>
        <dbReference type="Proteomes" id="UP001629536"/>
    </source>
</evidence>
<dbReference type="Proteomes" id="UP001629536">
    <property type="component" value="Unassembled WGS sequence"/>
</dbReference>
<evidence type="ECO:0000313" key="2">
    <source>
        <dbReference type="EMBL" id="MFM1525749.1"/>
    </source>
</evidence>
<name>A0ABW9F911_9FIRM</name>
<feature type="non-terminal residue" evidence="2">
    <location>
        <position position="95"/>
    </location>
</feature>
<comment type="caution">
    <text evidence="2">The sequence shown here is derived from an EMBL/GenBank/DDBJ whole genome shotgun (WGS) entry which is preliminary data.</text>
</comment>
<proteinExistence type="predicted"/>
<feature type="non-terminal residue" evidence="2">
    <location>
        <position position="1"/>
    </location>
</feature>